<evidence type="ECO:0008006" key="4">
    <source>
        <dbReference type="Google" id="ProtNLM"/>
    </source>
</evidence>
<proteinExistence type="predicted"/>
<evidence type="ECO:0000313" key="3">
    <source>
        <dbReference type="Proteomes" id="UP000479000"/>
    </source>
</evidence>
<dbReference type="EMBL" id="CADCXU010009485">
    <property type="protein sequence ID" value="CAB0000433.1"/>
    <property type="molecule type" value="Genomic_DNA"/>
</dbReference>
<organism evidence="1 3">
    <name type="scientific">Nesidiocoris tenuis</name>
    <dbReference type="NCBI Taxonomy" id="355587"/>
    <lineage>
        <taxon>Eukaryota</taxon>
        <taxon>Metazoa</taxon>
        <taxon>Ecdysozoa</taxon>
        <taxon>Arthropoda</taxon>
        <taxon>Hexapoda</taxon>
        <taxon>Insecta</taxon>
        <taxon>Pterygota</taxon>
        <taxon>Neoptera</taxon>
        <taxon>Paraneoptera</taxon>
        <taxon>Hemiptera</taxon>
        <taxon>Heteroptera</taxon>
        <taxon>Panheteroptera</taxon>
        <taxon>Cimicomorpha</taxon>
        <taxon>Miridae</taxon>
        <taxon>Dicyphina</taxon>
        <taxon>Nesidiocoris</taxon>
    </lineage>
</organism>
<sequence>MSNAASPALRRISASTKERHYTGCRFNRHSTTAWAAITRSLALQPPVPMSLKNGVWFEVRVAAVNANGTRGFSHPSKPFRSPAGV</sequence>
<name>A0A6H5G4K9_9HEMI</name>
<evidence type="ECO:0000313" key="2">
    <source>
        <dbReference type="EMBL" id="CAB0000433.1"/>
    </source>
</evidence>
<dbReference type="AlphaFoldDB" id="A0A6H5G4K9"/>
<gene>
    <name evidence="1" type="ORF">NTEN_LOCUS3178</name>
    <name evidence="2" type="ORF">NTEN_LOCUS6328</name>
</gene>
<dbReference type="OrthoDB" id="9985779at2759"/>
<accession>A0A6H5G4K9</accession>
<reference evidence="1 3" key="1">
    <citation type="submission" date="2020-02" db="EMBL/GenBank/DDBJ databases">
        <authorList>
            <person name="Ferguson B K."/>
        </authorList>
    </citation>
    <scope>NUCLEOTIDE SEQUENCE [LARGE SCALE GENOMIC DNA]</scope>
</reference>
<keyword evidence="3" id="KW-1185">Reference proteome</keyword>
<dbReference type="Proteomes" id="UP000479000">
    <property type="component" value="Unassembled WGS sequence"/>
</dbReference>
<evidence type="ECO:0000313" key="1">
    <source>
        <dbReference type="EMBL" id="CAA9996733.1"/>
    </source>
</evidence>
<dbReference type="EMBL" id="CADCXU010004887">
    <property type="protein sequence ID" value="CAA9996733.1"/>
    <property type="molecule type" value="Genomic_DNA"/>
</dbReference>
<protein>
    <recommendedName>
        <fullName evidence="4">Fibronectin type-III domain-containing protein</fullName>
    </recommendedName>
</protein>